<gene>
    <name evidence="1" type="ORF">EUTSA_v100093450mg</name>
</gene>
<reference evidence="1 2" key="1">
    <citation type="journal article" date="2013" name="Front. Plant Sci.">
        <title>The Reference Genome of the Halophytic Plant Eutrema salsugineum.</title>
        <authorList>
            <person name="Yang R."/>
            <person name="Jarvis D.E."/>
            <person name="Chen H."/>
            <person name="Beilstein M.A."/>
            <person name="Grimwood J."/>
            <person name="Jenkins J."/>
            <person name="Shu S."/>
            <person name="Prochnik S."/>
            <person name="Xin M."/>
            <person name="Ma C."/>
            <person name="Schmutz J."/>
            <person name="Wing R.A."/>
            <person name="Mitchell-Olds T."/>
            <person name="Schumaker K.S."/>
            <person name="Wang X."/>
        </authorList>
    </citation>
    <scope>NUCLEOTIDE SEQUENCE [LARGE SCALE GENOMIC DNA]</scope>
</reference>
<proteinExistence type="predicted"/>
<dbReference type="KEGG" id="eus:EUTSA_v100093450m"/>
<dbReference type="EMBL" id="KI517683">
    <property type="protein sequence ID" value="ESQ34467.1"/>
    <property type="molecule type" value="Genomic_DNA"/>
</dbReference>
<dbReference type="Proteomes" id="UP000030689">
    <property type="component" value="Unassembled WGS sequence"/>
</dbReference>
<protein>
    <submittedName>
        <fullName evidence="1">Uncharacterized protein</fullName>
    </submittedName>
</protein>
<organism evidence="1 2">
    <name type="scientific">Eutrema salsugineum</name>
    <name type="common">Saltwater cress</name>
    <name type="synonym">Sisymbrium salsugineum</name>
    <dbReference type="NCBI Taxonomy" id="72664"/>
    <lineage>
        <taxon>Eukaryota</taxon>
        <taxon>Viridiplantae</taxon>
        <taxon>Streptophyta</taxon>
        <taxon>Embryophyta</taxon>
        <taxon>Tracheophyta</taxon>
        <taxon>Spermatophyta</taxon>
        <taxon>Magnoliopsida</taxon>
        <taxon>eudicotyledons</taxon>
        <taxon>Gunneridae</taxon>
        <taxon>Pentapetalae</taxon>
        <taxon>rosids</taxon>
        <taxon>malvids</taxon>
        <taxon>Brassicales</taxon>
        <taxon>Brassicaceae</taxon>
        <taxon>Eutremeae</taxon>
        <taxon>Eutrema</taxon>
    </lineage>
</organism>
<feature type="non-terminal residue" evidence="1">
    <location>
        <position position="1"/>
    </location>
</feature>
<evidence type="ECO:0000313" key="2">
    <source>
        <dbReference type="Proteomes" id="UP000030689"/>
    </source>
</evidence>
<sequence>TTLFFLKNSNTSSPNSRSLRRTRRYLRRFLRPDARVRQFLVLSADMMPQFLVDKSLDWNERVKTTSQDLDLVIIITYKKKSQ</sequence>
<dbReference type="Gramene" id="ESQ34467">
    <property type="protein sequence ID" value="ESQ34467"/>
    <property type="gene ID" value="EUTSA_v100093450mg"/>
</dbReference>
<dbReference type="AlphaFoldDB" id="V4KWQ0"/>
<keyword evidence="2" id="KW-1185">Reference proteome</keyword>
<evidence type="ECO:0000313" key="1">
    <source>
        <dbReference type="EMBL" id="ESQ34467.1"/>
    </source>
</evidence>
<name>V4KWQ0_EUTSA</name>
<accession>V4KWQ0</accession>